<dbReference type="Pfam" id="PF10134">
    <property type="entry name" value="RPA"/>
    <property type="match status" value="1"/>
</dbReference>
<dbReference type="Proteomes" id="UP000525389">
    <property type="component" value="Unassembled WGS sequence"/>
</dbReference>
<keyword evidence="3" id="KW-1185">Reference proteome</keyword>
<organism evidence="2 3">
    <name type="scientific">Deinococcus budaensis</name>
    <dbReference type="NCBI Taxonomy" id="1665626"/>
    <lineage>
        <taxon>Bacteria</taxon>
        <taxon>Thermotogati</taxon>
        <taxon>Deinococcota</taxon>
        <taxon>Deinococci</taxon>
        <taxon>Deinococcales</taxon>
        <taxon>Deinococcaceae</taxon>
        <taxon>Deinococcus</taxon>
    </lineage>
</organism>
<sequence>MDDPRISELDLARAGIVSASQSAPREREWLAQFEANGVRYAVSGHSHRGRPYGVDGDILLALQTLFFKAGCPDSNRIRLPPALLLGMVNLSRSGKDYVRLREGLLRLASVRWEMSASWGGIESRRESRTTSTGIISDLWLDDDVGTEDFVGVQVSADSLVDVAFTITFASLIRDGLYQILDGDLMARLGSSPSRALYRALAAHRIRGDHLAQAMRVNLREWIVACGLSERTDAALRTLEASHERLINEGYLELVEDEGRGAHRTLTYRFRAAAHPEQVRELTLRGVVPAVAASVSADHPERVMPALRAVEQRVQGGWKPRSLSAAIVDAIKNPEKWEYAPQTPLKPPKGKRAAPRPAEAPEAPADPRGAAQVMLKLKLKRDPSPLALDALKALSPEGVTALTAALKRPGPDALELAVGILGTPL</sequence>
<evidence type="ECO:0000256" key="1">
    <source>
        <dbReference type="SAM" id="MobiDB-lite"/>
    </source>
</evidence>
<protein>
    <submittedName>
        <fullName evidence="2">Plasmid replication initiation protein</fullName>
    </submittedName>
</protein>
<feature type="region of interest" description="Disordered" evidence="1">
    <location>
        <begin position="337"/>
        <end position="368"/>
    </location>
</feature>
<reference evidence="2 3" key="1">
    <citation type="submission" date="2020-08" db="EMBL/GenBank/DDBJ databases">
        <title>Genomic Encyclopedia of Type Strains, Phase IV (KMG-IV): sequencing the most valuable type-strain genomes for metagenomic binning, comparative biology and taxonomic classification.</title>
        <authorList>
            <person name="Goeker M."/>
        </authorList>
    </citation>
    <scope>NUCLEOTIDE SEQUENCE [LARGE SCALE GENOMIC DNA]</scope>
    <source>
        <strain evidence="2 3">DSM 101791</strain>
    </source>
</reference>
<feature type="compositionally biased region" description="Low complexity" evidence="1">
    <location>
        <begin position="354"/>
        <end position="368"/>
    </location>
</feature>
<dbReference type="AlphaFoldDB" id="A0A7W8LRJ5"/>
<dbReference type="InterPro" id="IPR018777">
    <property type="entry name" value="Replication_initiator_prot_A"/>
</dbReference>
<name>A0A7W8LRJ5_9DEIO</name>
<dbReference type="RefSeq" id="WP_184031590.1">
    <property type="nucleotide sequence ID" value="NZ_JACHFN010000018.1"/>
</dbReference>
<accession>A0A7W8LRJ5</accession>
<gene>
    <name evidence="2" type="ORF">HNQ09_003432</name>
</gene>
<evidence type="ECO:0000313" key="2">
    <source>
        <dbReference type="EMBL" id="MBB5235968.1"/>
    </source>
</evidence>
<dbReference type="EMBL" id="JACHFN010000018">
    <property type="protein sequence ID" value="MBB5235968.1"/>
    <property type="molecule type" value="Genomic_DNA"/>
</dbReference>
<proteinExistence type="predicted"/>
<evidence type="ECO:0000313" key="3">
    <source>
        <dbReference type="Proteomes" id="UP000525389"/>
    </source>
</evidence>
<comment type="caution">
    <text evidence="2">The sequence shown here is derived from an EMBL/GenBank/DDBJ whole genome shotgun (WGS) entry which is preliminary data.</text>
</comment>